<dbReference type="RefSeq" id="WP_105983869.1">
    <property type="nucleotide sequence ID" value="NZ_MQUC01000003.1"/>
</dbReference>
<reference evidence="2 3" key="1">
    <citation type="submission" date="2016-11" db="EMBL/GenBank/DDBJ databases">
        <title>Trade-off between light-utilization and light-protection in marine flavobacteria.</title>
        <authorList>
            <person name="Kumagai Y."/>
        </authorList>
    </citation>
    <scope>NUCLEOTIDE SEQUENCE [LARGE SCALE GENOMIC DNA]</scope>
    <source>
        <strain evidence="2 3">JCM 17109</strain>
    </source>
</reference>
<organism evidence="2 3">
    <name type="scientific">Nonlabens agnitus</name>
    <dbReference type="NCBI Taxonomy" id="870484"/>
    <lineage>
        <taxon>Bacteria</taxon>
        <taxon>Pseudomonadati</taxon>
        <taxon>Bacteroidota</taxon>
        <taxon>Flavobacteriia</taxon>
        <taxon>Flavobacteriales</taxon>
        <taxon>Flavobacteriaceae</taxon>
        <taxon>Nonlabens</taxon>
    </lineage>
</organism>
<comment type="caution">
    <text evidence="2">The sequence shown here is derived from an EMBL/GenBank/DDBJ whole genome shotgun (WGS) entry which is preliminary data.</text>
</comment>
<evidence type="ECO:0000313" key="2">
    <source>
        <dbReference type="EMBL" id="PRP68198.1"/>
    </source>
</evidence>
<sequence>MNTEVKTPTTTLQLVKGKFNKTEASHVVTTLLQHKINFHKVQKWQLWEANNKLDCRDIDNRVNELELDLENFEEFMKQIEVTGCSIKIEGKLKITIEE</sequence>
<evidence type="ECO:0000256" key="1">
    <source>
        <dbReference type="SAM" id="Coils"/>
    </source>
</evidence>
<dbReference type="AlphaFoldDB" id="A0A2S9WXJ5"/>
<gene>
    <name evidence="2" type="ORF">BST86_14440</name>
</gene>
<dbReference type="Proteomes" id="UP000239532">
    <property type="component" value="Unassembled WGS sequence"/>
</dbReference>
<evidence type="ECO:0000313" key="3">
    <source>
        <dbReference type="Proteomes" id="UP000239532"/>
    </source>
</evidence>
<keyword evidence="3" id="KW-1185">Reference proteome</keyword>
<dbReference type="EMBL" id="MQUC01000003">
    <property type="protein sequence ID" value="PRP68198.1"/>
    <property type="molecule type" value="Genomic_DNA"/>
</dbReference>
<dbReference type="OrthoDB" id="1144758at2"/>
<accession>A0A2S9WXJ5</accession>
<keyword evidence="1" id="KW-0175">Coiled coil</keyword>
<protein>
    <submittedName>
        <fullName evidence="2">Uncharacterized protein</fullName>
    </submittedName>
</protein>
<feature type="coiled-coil region" evidence="1">
    <location>
        <begin position="55"/>
        <end position="82"/>
    </location>
</feature>
<proteinExistence type="predicted"/>
<name>A0A2S9WXJ5_9FLAO</name>